<dbReference type="Pfam" id="PF13560">
    <property type="entry name" value="HTH_31"/>
    <property type="match status" value="1"/>
</dbReference>
<sequence length="857" mass="91796">MFEVADQLGTLLRRLRAQAGLTQEELAERSGVSVRTIRRLETGKSNDNRRGTLNQLAAALELGPEDRRLLAAAFAHTPPEASAPPAPAEPPAPLAAPAPPEDPLPEPLPEPPPAPLPVAAPAPQPRILGALADAAEELAQEVRRRWQREEEQRRVHDPFPLPVRWQQVPPHLTDHAANIQRLPAGAASQRMDLSGDLRSVAEVYRRISSGRLVVLGRAGSGKSILTIRFVLDYLAVPAPADRVPVIFSLGSWDPTTTALRDWLVDRLLRDHPHLTRRAPNGSTLAAALVDADLVLPVLDGFDEIAEGLRREALEALNATSLPLVLTSRRGEFAEAVQAARAPLVWAAGIELTDLTLDDLVDYLPRTARPAAHPGTHPGAHPAGSEAVWAVVLERLSARGTPASAHLTAVLTTPLMVVLARTMYSETSDRDPAELLDTDRFPNEHSLEEHLLAGFVPTVYRRRVPERLAGGHRHRERDRDPERAERWLGYLAHHLVRLDRDRQDLAWWQIGDSLPLLTRVLAVVVVSTLCVSGAEWLVGLLACLFTSRLPVGEVILEGALMGPAAGLAFGSVYGVVAALGGAAFEPTRVRLRLPGTRSGVGRRPLRTFAARFGVVLVGGFVMGVGSASALTLERALYYGIPLTNGQVIQGTLINMLVFGLIFGAGAGVVFGLLAALEAPLDVTSAATPVGLISSNRATVSRQVLVLAPMLALAIGLGGHLVVCLLQGLLGPMNWELSDGLLIGTVGGLGGSLAYALSFTAWGQWVVLSRIWLPLTGKLPWDTVAFLDDAYRRGVLRQTGAVHQFRHLRLQHHLGRSFRGRHANYRPVSLALPTGSTGAAGEQPLLGPAAGPGGTAPDG</sequence>
<feature type="region of interest" description="Disordered" evidence="1">
    <location>
        <begin position="835"/>
        <end position="857"/>
    </location>
</feature>
<keyword evidence="2" id="KW-0472">Membrane</keyword>
<keyword evidence="5" id="KW-1185">Reference proteome</keyword>
<reference evidence="4 5" key="1">
    <citation type="journal article" date="2019" name="Int. J. Syst. Evol. Microbiol.">
        <title>The Global Catalogue of Microorganisms (GCM) 10K type strain sequencing project: providing services to taxonomists for standard genome sequencing and annotation.</title>
        <authorList>
            <consortium name="The Broad Institute Genomics Platform"/>
            <consortium name="The Broad Institute Genome Sequencing Center for Infectious Disease"/>
            <person name="Wu L."/>
            <person name="Ma J."/>
        </authorList>
    </citation>
    <scope>NUCLEOTIDE SEQUENCE [LARGE SCALE GENOMIC DNA]</scope>
    <source>
        <strain evidence="4 5">JCM 14560</strain>
    </source>
</reference>
<dbReference type="InterPro" id="IPR010982">
    <property type="entry name" value="Lambda_DNA-bd_dom_sf"/>
</dbReference>
<dbReference type="SUPFAM" id="SSF47413">
    <property type="entry name" value="lambda repressor-like DNA-binding domains"/>
    <property type="match status" value="1"/>
</dbReference>
<feature type="compositionally biased region" description="Pro residues" evidence="1">
    <location>
        <begin position="81"/>
        <end position="122"/>
    </location>
</feature>
<feature type="region of interest" description="Disordered" evidence="1">
    <location>
        <begin position="78"/>
        <end position="122"/>
    </location>
</feature>
<gene>
    <name evidence="4" type="ORF">GCM10009760_45370</name>
</gene>
<name>A0ABN2ZZC5_9ACTN</name>
<feature type="compositionally biased region" description="Low complexity" evidence="1">
    <location>
        <begin position="837"/>
        <end position="847"/>
    </location>
</feature>
<dbReference type="EMBL" id="BAAANT010000029">
    <property type="protein sequence ID" value="GAA2150726.1"/>
    <property type="molecule type" value="Genomic_DNA"/>
</dbReference>
<keyword evidence="2" id="KW-1133">Transmembrane helix</keyword>
<accession>A0ABN2ZZC5</accession>
<feature type="compositionally biased region" description="Gly residues" evidence="1">
    <location>
        <begin position="848"/>
        <end position="857"/>
    </location>
</feature>
<feature type="domain" description="HTH cro/C1-type" evidence="3">
    <location>
        <begin position="12"/>
        <end position="67"/>
    </location>
</feature>
<evidence type="ECO:0000256" key="2">
    <source>
        <dbReference type="SAM" id="Phobius"/>
    </source>
</evidence>
<dbReference type="InterPro" id="IPR001387">
    <property type="entry name" value="Cro/C1-type_HTH"/>
</dbReference>
<dbReference type="SMART" id="SM00530">
    <property type="entry name" value="HTH_XRE"/>
    <property type="match status" value="1"/>
</dbReference>
<proteinExistence type="predicted"/>
<protein>
    <submittedName>
        <fullName evidence="4">NACHT domain-containing protein</fullName>
    </submittedName>
</protein>
<feature type="transmembrane region" description="Helical" evidence="2">
    <location>
        <begin position="739"/>
        <end position="760"/>
    </location>
</feature>
<feature type="transmembrane region" description="Helical" evidence="2">
    <location>
        <begin position="607"/>
        <end position="631"/>
    </location>
</feature>
<dbReference type="Gene3D" id="1.10.260.40">
    <property type="entry name" value="lambda repressor-like DNA-binding domains"/>
    <property type="match status" value="1"/>
</dbReference>
<keyword evidence="2" id="KW-0812">Transmembrane</keyword>
<feature type="transmembrane region" description="Helical" evidence="2">
    <location>
        <begin position="566"/>
        <end position="586"/>
    </location>
</feature>
<dbReference type="CDD" id="cd00093">
    <property type="entry name" value="HTH_XRE"/>
    <property type="match status" value="1"/>
</dbReference>
<organism evidence="4 5">
    <name type="scientific">Kitasatospora kazusensis</name>
    <dbReference type="NCBI Taxonomy" id="407974"/>
    <lineage>
        <taxon>Bacteria</taxon>
        <taxon>Bacillati</taxon>
        <taxon>Actinomycetota</taxon>
        <taxon>Actinomycetes</taxon>
        <taxon>Kitasatosporales</taxon>
        <taxon>Streptomycetaceae</taxon>
        <taxon>Kitasatospora</taxon>
    </lineage>
</organism>
<feature type="transmembrane region" description="Helical" evidence="2">
    <location>
        <begin position="702"/>
        <end position="727"/>
    </location>
</feature>
<dbReference type="InterPro" id="IPR027417">
    <property type="entry name" value="P-loop_NTPase"/>
</dbReference>
<evidence type="ECO:0000313" key="5">
    <source>
        <dbReference type="Proteomes" id="UP001422759"/>
    </source>
</evidence>
<dbReference type="Proteomes" id="UP001422759">
    <property type="component" value="Unassembled WGS sequence"/>
</dbReference>
<evidence type="ECO:0000256" key="1">
    <source>
        <dbReference type="SAM" id="MobiDB-lite"/>
    </source>
</evidence>
<comment type="caution">
    <text evidence="4">The sequence shown here is derived from an EMBL/GenBank/DDBJ whole genome shotgun (WGS) entry which is preliminary data.</text>
</comment>
<dbReference type="Gene3D" id="3.40.50.300">
    <property type="entry name" value="P-loop containing nucleotide triphosphate hydrolases"/>
    <property type="match status" value="1"/>
</dbReference>
<dbReference type="PROSITE" id="PS50943">
    <property type="entry name" value="HTH_CROC1"/>
    <property type="match status" value="1"/>
</dbReference>
<evidence type="ECO:0000259" key="3">
    <source>
        <dbReference type="PROSITE" id="PS50943"/>
    </source>
</evidence>
<evidence type="ECO:0000313" key="4">
    <source>
        <dbReference type="EMBL" id="GAA2150726.1"/>
    </source>
</evidence>
<feature type="transmembrane region" description="Helical" evidence="2">
    <location>
        <begin position="651"/>
        <end position="675"/>
    </location>
</feature>